<dbReference type="SUPFAM" id="SSF51395">
    <property type="entry name" value="FMN-linked oxidoreductases"/>
    <property type="match status" value="1"/>
</dbReference>
<dbReference type="FunFam" id="3.20.20.70:FF:000138">
    <property type="entry name" value="NADPH dehydrogenase 1"/>
    <property type="match status" value="1"/>
</dbReference>
<dbReference type="Pfam" id="PF00724">
    <property type="entry name" value="Oxidored_FMN"/>
    <property type="match status" value="1"/>
</dbReference>
<dbReference type="Proteomes" id="UP000054342">
    <property type="component" value="Unassembled WGS sequence"/>
</dbReference>
<dbReference type="Gene3D" id="3.20.20.70">
    <property type="entry name" value="Aldolase class I"/>
    <property type="match status" value="1"/>
</dbReference>
<accession>A0A0D2CMM2</accession>
<dbReference type="EMBL" id="KN847322">
    <property type="protein sequence ID" value="KIW51092.1"/>
    <property type="molecule type" value="Genomic_DNA"/>
</dbReference>
<dbReference type="GO" id="GO:0003959">
    <property type="term" value="F:NADPH dehydrogenase activity"/>
    <property type="evidence" value="ECO:0007669"/>
    <property type="project" value="TreeGrafter"/>
</dbReference>
<dbReference type="InterPro" id="IPR001155">
    <property type="entry name" value="OxRdtase_FMN_N"/>
</dbReference>
<name>A0A0D2CMM2_9EURO</name>
<evidence type="ECO:0000313" key="3">
    <source>
        <dbReference type="Proteomes" id="UP000054342"/>
    </source>
</evidence>
<proteinExistence type="predicted"/>
<dbReference type="CDD" id="cd02933">
    <property type="entry name" value="OYE_like_FMN"/>
    <property type="match status" value="1"/>
</dbReference>
<dbReference type="InterPro" id="IPR045247">
    <property type="entry name" value="Oye-like"/>
</dbReference>
<reference evidence="2 3" key="1">
    <citation type="submission" date="2015-01" db="EMBL/GenBank/DDBJ databases">
        <title>The Genome Sequence of Exophiala xenobiotica CBS118157.</title>
        <authorList>
            <consortium name="The Broad Institute Genomics Platform"/>
            <person name="Cuomo C."/>
            <person name="de Hoog S."/>
            <person name="Gorbushina A."/>
            <person name="Stielow B."/>
            <person name="Teixiera M."/>
            <person name="Abouelleil A."/>
            <person name="Chapman S.B."/>
            <person name="Priest M."/>
            <person name="Young S.K."/>
            <person name="Wortman J."/>
            <person name="Nusbaum C."/>
            <person name="Birren B."/>
        </authorList>
    </citation>
    <scope>NUCLEOTIDE SEQUENCE [LARGE SCALE GENOMIC DNA]</scope>
    <source>
        <strain evidence="2 3">CBS 118157</strain>
    </source>
</reference>
<dbReference type="AlphaFoldDB" id="A0A0D2CMM2"/>
<organism evidence="2 3">
    <name type="scientific">Exophiala xenobiotica</name>
    <dbReference type="NCBI Taxonomy" id="348802"/>
    <lineage>
        <taxon>Eukaryota</taxon>
        <taxon>Fungi</taxon>
        <taxon>Dikarya</taxon>
        <taxon>Ascomycota</taxon>
        <taxon>Pezizomycotina</taxon>
        <taxon>Eurotiomycetes</taxon>
        <taxon>Chaetothyriomycetidae</taxon>
        <taxon>Chaetothyriales</taxon>
        <taxon>Herpotrichiellaceae</taxon>
        <taxon>Exophiala</taxon>
    </lineage>
</organism>
<dbReference type="GO" id="GO:0010181">
    <property type="term" value="F:FMN binding"/>
    <property type="evidence" value="ECO:0007669"/>
    <property type="project" value="InterPro"/>
</dbReference>
<protein>
    <recommendedName>
        <fullName evidence="1">NADH:flavin oxidoreductase/NADH oxidase N-terminal domain-containing protein</fullName>
    </recommendedName>
</protein>
<dbReference type="HOGENOM" id="CLU_012153_0_0_1"/>
<dbReference type="STRING" id="348802.A0A0D2CMM2"/>
<dbReference type="InterPro" id="IPR013785">
    <property type="entry name" value="Aldolase_TIM"/>
</dbReference>
<dbReference type="PANTHER" id="PTHR22893:SF91">
    <property type="entry name" value="NADPH DEHYDROGENASE 2-RELATED"/>
    <property type="match status" value="1"/>
</dbReference>
<sequence>MGSVGASSSKLFEPLTIGSMKLQHRMIMAPLTRFRADDSHVPLPFVSEYYQQRASVPGTLIISEATLISESAGIYNNVPGIWNRDQVDAWCKITDAVHQKGSYIVLQLWTLGRVADAAATKQKGIKLSAPSPIPVAEGAETPEELTIAEIESFVAEYTVAAKNAIEAGFDGVEIHAANGYLVDQFLQDVSNTRTDRYGGSIENRSRLGLEVTQAVVDAIGAERVGIRLSPFSTFQGMGMRDPIPQFTHFIHGLQALKLAYIHVVESRVSGNADVEPTHKIDFAVNAWDGTSPVLIAGGFTPESARNTVDELFPDRDVAIVFGRYFISTPDLPFRVKHGIDLEAYDRNTFYTAKAEEGYIDYPFSKEFEQAYRN</sequence>
<feature type="domain" description="NADH:flavin oxidoreductase/NADH oxidase N-terminal" evidence="1">
    <location>
        <begin position="10"/>
        <end position="341"/>
    </location>
</feature>
<evidence type="ECO:0000259" key="1">
    <source>
        <dbReference type="Pfam" id="PF00724"/>
    </source>
</evidence>
<evidence type="ECO:0000313" key="2">
    <source>
        <dbReference type="EMBL" id="KIW51092.1"/>
    </source>
</evidence>
<gene>
    <name evidence="2" type="ORF">PV05_09844</name>
</gene>
<dbReference type="GeneID" id="25331752"/>
<keyword evidence="3" id="KW-1185">Reference proteome</keyword>
<dbReference type="RefSeq" id="XP_013311676.1">
    <property type="nucleotide sequence ID" value="XM_013456222.1"/>
</dbReference>
<dbReference type="OrthoDB" id="276546at2759"/>
<dbReference type="PANTHER" id="PTHR22893">
    <property type="entry name" value="NADH OXIDOREDUCTASE-RELATED"/>
    <property type="match status" value="1"/>
</dbReference>